<dbReference type="Gene3D" id="1.20.58.2150">
    <property type="match status" value="1"/>
</dbReference>
<dbReference type="InterPro" id="IPR042301">
    <property type="entry name" value="GH115_sf"/>
</dbReference>
<keyword evidence="1" id="KW-0378">Hydrolase</keyword>
<dbReference type="Gene3D" id="3.20.20.520">
    <property type="entry name" value="Glycosyl hydrolase family 115"/>
    <property type="match status" value="1"/>
</dbReference>
<dbReference type="Pfam" id="PF15979">
    <property type="entry name" value="Glyco_hydro_115"/>
    <property type="match status" value="1"/>
</dbReference>
<name>A0ABP0AYN1_9PEZI</name>
<feature type="signal peptide" evidence="2">
    <location>
        <begin position="1"/>
        <end position="35"/>
    </location>
</feature>
<dbReference type="EMBL" id="CAWUHD010000009">
    <property type="protein sequence ID" value="CAK7212407.1"/>
    <property type="molecule type" value="Genomic_DNA"/>
</dbReference>
<evidence type="ECO:0000256" key="1">
    <source>
        <dbReference type="ARBA" id="ARBA00022801"/>
    </source>
</evidence>
<accession>A0ABP0AYN1</accession>
<sequence length="1023" mass="110787">MGQQRRFNRREGAASAWRPLWLSSCLLLLLNLVSASSIIPGSDLFSFSTSSSDDFYQLADAVAGIAPQIYVDSNDLPGVLRVAGDLATDFGRVLGGTLNATVVKTDWGSLSGGKSTKSAATAGRAAESRPVIVLGTVGVSKILDGIAASGLLSSTLSSIKGKWETYVYQVVENPWPGQDKALVIAGSDLRGTVFGAYGVSEQIGVSPWYWWADVPSAQRTNIAVHRGGNSSSVFGPPSVKFRGIFFNDEAPALTGWGHANFKNSQYGSPFITDFYKHAFELILRLRGNYLWPAMWSSMFYLDDAQNGPTADLYGIFMGTSHHEPMARADKEQDRFLKGSWDWRSNKAGVQAFMREGATRSRNWSTMYTLGMRGSGDAASATLTSASLEEVIHWQQATLVTELGRPLSEIPQQWVMYKEVPGYWQNGMNVSDDVTLLWSDDNRGNIRRVPIANETARRGGSGMYYHFDYVGDPRNYKWINTIQLQKTWEQMTLAYHRGVQNIWLVNVGDLKGLELPTAHIMALAWDVPSFDDATNTGQWLTEWCGRQFGPTAAENASAIMTTYGMLVARRKYEDLSMTPFAFDTTNYDEARRNYAEWEQLAVQAQTLYDDDSRVPAAAKNAFFELVLHPVLAGKTVFEIYTKAALATKYASEHRASTNNLARDVQTAFSTDQALKKRYHTLLGGKWNHFMDQTHLGYNNWQEPGSDSIPKVTTLGSGAATGGILGVAVQGSTGVYPTAASLTLGTVTPYTPVDGQRWIDLFLRNNGTVAYRIVSNASYVTVSNAQQTLTSTSPDLRALISVDWTAAPSGRSAASLTISSDDAGSSAATVLVPLDKTPVPADFHGHVEADGVVSIEAAHHDAVSAANSSYISIPNYGRTHSGVRLPPLTPSQEPGKGPVLVYPFYTFSTASAPSLTVYLSPSENSNPTHPNRYAFSIDGADGNAAGVTVVQPVPLANAGNEPSGWSSAVVAGAYVKTSKLSGSLAPGKHVLRVWLLEPTMVVTKLVLDVGGLKASTLGPLESVQV</sequence>
<dbReference type="InterPro" id="IPR031924">
    <property type="entry name" value="GH115"/>
</dbReference>
<dbReference type="Pfam" id="PF17829">
    <property type="entry name" value="GH115_C"/>
    <property type="match status" value="1"/>
</dbReference>
<dbReference type="Gene3D" id="2.60.120.1620">
    <property type="match status" value="1"/>
</dbReference>
<evidence type="ECO:0000259" key="3">
    <source>
        <dbReference type="Pfam" id="PF17829"/>
    </source>
</evidence>
<keyword evidence="5" id="KW-1185">Reference proteome</keyword>
<proteinExistence type="predicted"/>
<protein>
    <recommendedName>
        <fullName evidence="3">Gylcosyl hydrolase 115 C-terminal domain-containing protein</fullName>
    </recommendedName>
</protein>
<dbReference type="Proteomes" id="UP001642482">
    <property type="component" value="Unassembled WGS sequence"/>
</dbReference>
<dbReference type="PANTHER" id="PTHR37842:SF2">
    <property type="entry name" value="GYLCOSYL HYDROLASE 115 C-TERMINAL DOMAIN-CONTAINING PROTEIN"/>
    <property type="match status" value="1"/>
</dbReference>
<feature type="domain" description="Gylcosyl hydrolase 115 C-terminal" evidence="3">
    <location>
        <begin position="843"/>
        <end position="1019"/>
    </location>
</feature>
<feature type="chain" id="PRO_5046885261" description="Gylcosyl hydrolase 115 C-terminal domain-containing protein" evidence="2">
    <location>
        <begin position="36"/>
        <end position="1023"/>
    </location>
</feature>
<evidence type="ECO:0000313" key="4">
    <source>
        <dbReference type="EMBL" id="CAK7212407.1"/>
    </source>
</evidence>
<keyword evidence="2" id="KW-0732">Signal</keyword>
<organism evidence="4 5">
    <name type="scientific">Sporothrix eucalyptigena</name>
    <dbReference type="NCBI Taxonomy" id="1812306"/>
    <lineage>
        <taxon>Eukaryota</taxon>
        <taxon>Fungi</taxon>
        <taxon>Dikarya</taxon>
        <taxon>Ascomycota</taxon>
        <taxon>Pezizomycotina</taxon>
        <taxon>Sordariomycetes</taxon>
        <taxon>Sordariomycetidae</taxon>
        <taxon>Ophiostomatales</taxon>
        <taxon>Ophiostomataceae</taxon>
        <taxon>Sporothrix</taxon>
    </lineage>
</organism>
<evidence type="ECO:0000256" key="2">
    <source>
        <dbReference type="SAM" id="SignalP"/>
    </source>
</evidence>
<gene>
    <name evidence="4" type="ORF">SEUCBS140593_001493</name>
</gene>
<comment type="caution">
    <text evidence="4">The sequence shown here is derived from an EMBL/GenBank/DDBJ whole genome shotgun (WGS) entry which is preliminary data.</text>
</comment>
<evidence type="ECO:0000313" key="5">
    <source>
        <dbReference type="Proteomes" id="UP001642482"/>
    </source>
</evidence>
<dbReference type="PANTHER" id="PTHR37842">
    <property type="match status" value="1"/>
</dbReference>
<reference evidence="4 5" key="1">
    <citation type="submission" date="2024-01" db="EMBL/GenBank/DDBJ databases">
        <authorList>
            <person name="Allen C."/>
            <person name="Tagirdzhanova G."/>
        </authorList>
    </citation>
    <scope>NUCLEOTIDE SEQUENCE [LARGE SCALE GENOMIC DNA]</scope>
</reference>
<dbReference type="InterPro" id="IPR041437">
    <property type="entry name" value="GH115_C"/>
</dbReference>
<dbReference type="InterPro" id="IPR029018">
    <property type="entry name" value="Hex-like_dom2"/>
</dbReference>
<dbReference type="Gene3D" id="3.30.379.10">
    <property type="entry name" value="Chitobiase/beta-hexosaminidase domain 2-like"/>
    <property type="match status" value="1"/>
</dbReference>